<feature type="region of interest" description="Disordered" evidence="7">
    <location>
        <begin position="610"/>
        <end position="675"/>
    </location>
</feature>
<evidence type="ECO:0000313" key="10">
    <source>
        <dbReference type="EnsemblPlants" id="Pp3c5_8580V3.1"/>
    </source>
</evidence>
<comment type="subcellular location">
    <subcellularLocation>
        <location evidence="1">Nucleus</location>
    </subcellularLocation>
</comment>
<dbReference type="GO" id="GO:0003700">
    <property type="term" value="F:DNA-binding transcription factor activity"/>
    <property type="evidence" value="ECO:0000318"/>
    <property type="project" value="GO_Central"/>
</dbReference>
<dbReference type="InterPro" id="IPR050913">
    <property type="entry name" value="AP2/ERF_ERF"/>
</dbReference>
<dbReference type="Gramene" id="Pp3c5_8580V3.4">
    <property type="protein sequence ID" value="Pp3c5_8580V3.4"/>
    <property type="gene ID" value="Pp3c5_8580"/>
</dbReference>
<keyword evidence="5" id="KW-0539">Nucleus</keyword>
<evidence type="ECO:0000256" key="4">
    <source>
        <dbReference type="ARBA" id="ARBA00023163"/>
    </source>
</evidence>
<dbReference type="Gramene" id="Pp3c5_8580V3.2">
    <property type="protein sequence ID" value="Pp3c5_8580V3.2"/>
    <property type="gene ID" value="Pp3c5_8580"/>
</dbReference>
<dbReference type="SMART" id="SM00380">
    <property type="entry name" value="AP2"/>
    <property type="match status" value="1"/>
</dbReference>
<dbReference type="PANTHER" id="PTHR31194">
    <property type="entry name" value="SHN SHINE , DNA BINDING / TRANSCRIPTION FACTOR"/>
    <property type="match status" value="1"/>
</dbReference>
<dbReference type="EnsemblPlants" id="Pp3c5_8580V3.4">
    <property type="protein sequence ID" value="Pp3c5_8580V3.4"/>
    <property type="gene ID" value="Pp3c5_8580"/>
</dbReference>
<dbReference type="GO" id="GO:0005634">
    <property type="term" value="C:nucleus"/>
    <property type="evidence" value="ECO:0000318"/>
    <property type="project" value="GO_Central"/>
</dbReference>
<dbReference type="OrthoDB" id="773121at2759"/>
<dbReference type="EMBL" id="ABEU02000005">
    <property type="protein sequence ID" value="PNR53735.1"/>
    <property type="molecule type" value="Genomic_DNA"/>
</dbReference>
<dbReference type="Gramene" id="Pp3c5_8580V3.1">
    <property type="protein sequence ID" value="Pp3c5_8580V3.1"/>
    <property type="gene ID" value="Pp3c5_8580"/>
</dbReference>
<dbReference type="Gramene" id="Pp3c5_8580V3.3">
    <property type="protein sequence ID" value="Pp3c5_8580V3.3"/>
    <property type="gene ID" value="Pp3c5_8580"/>
</dbReference>
<evidence type="ECO:0000256" key="5">
    <source>
        <dbReference type="ARBA" id="ARBA00023242"/>
    </source>
</evidence>
<dbReference type="Pfam" id="PF00847">
    <property type="entry name" value="AP2"/>
    <property type="match status" value="1"/>
</dbReference>
<dbReference type="RefSeq" id="XP_024376423.1">
    <property type="nucleotide sequence ID" value="XM_024520655.2"/>
</dbReference>
<feature type="compositionally biased region" description="Polar residues" evidence="7">
    <location>
        <begin position="173"/>
        <end position="184"/>
    </location>
</feature>
<dbReference type="SUPFAM" id="SSF54171">
    <property type="entry name" value="DNA-binding domain"/>
    <property type="match status" value="1"/>
</dbReference>
<evidence type="ECO:0000256" key="6">
    <source>
        <dbReference type="ARBA" id="ARBA00024343"/>
    </source>
</evidence>
<dbReference type="RefSeq" id="XP_073390388.1">
    <property type="nucleotide sequence ID" value="XM_073534287.1"/>
</dbReference>
<evidence type="ECO:0000256" key="7">
    <source>
        <dbReference type="SAM" id="MobiDB-lite"/>
    </source>
</evidence>
<keyword evidence="3" id="KW-0238">DNA-binding</keyword>
<comment type="similarity">
    <text evidence="6">Belongs to the AP2/ERF transcription factor family. ERF subfamily.</text>
</comment>
<reference evidence="9 11" key="2">
    <citation type="journal article" date="2018" name="Plant J.">
        <title>The Physcomitrella patens chromosome-scale assembly reveals moss genome structure and evolution.</title>
        <authorList>
            <person name="Lang D."/>
            <person name="Ullrich K.K."/>
            <person name="Murat F."/>
            <person name="Fuchs J."/>
            <person name="Jenkins J."/>
            <person name="Haas F.B."/>
            <person name="Piednoel M."/>
            <person name="Gundlach H."/>
            <person name="Van Bel M."/>
            <person name="Meyberg R."/>
            <person name="Vives C."/>
            <person name="Morata J."/>
            <person name="Symeonidi A."/>
            <person name="Hiss M."/>
            <person name="Muchero W."/>
            <person name="Kamisugi Y."/>
            <person name="Saleh O."/>
            <person name="Blanc G."/>
            <person name="Decker E.L."/>
            <person name="van Gessel N."/>
            <person name="Grimwood J."/>
            <person name="Hayes R.D."/>
            <person name="Graham S.W."/>
            <person name="Gunter L.E."/>
            <person name="McDaniel S.F."/>
            <person name="Hoernstein S.N.W."/>
            <person name="Larsson A."/>
            <person name="Li F.W."/>
            <person name="Perroud P.F."/>
            <person name="Phillips J."/>
            <person name="Ranjan P."/>
            <person name="Rokshar D.S."/>
            <person name="Rothfels C.J."/>
            <person name="Schneider L."/>
            <person name="Shu S."/>
            <person name="Stevenson D.W."/>
            <person name="Thummler F."/>
            <person name="Tillich M."/>
            <person name="Villarreal Aguilar J.C."/>
            <person name="Widiez T."/>
            <person name="Wong G.K."/>
            <person name="Wymore A."/>
            <person name="Zhang Y."/>
            <person name="Zimmer A.D."/>
            <person name="Quatrano R.S."/>
            <person name="Mayer K.F.X."/>
            <person name="Goodstein D."/>
            <person name="Casacuberta J.M."/>
            <person name="Vandepoele K."/>
            <person name="Reski R."/>
            <person name="Cuming A.C."/>
            <person name="Tuskan G.A."/>
            <person name="Maumus F."/>
            <person name="Salse J."/>
            <person name="Schmutz J."/>
            <person name="Rensing S.A."/>
        </authorList>
    </citation>
    <scope>NUCLEOTIDE SEQUENCE [LARGE SCALE GENOMIC DNA]</scope>
    <source>
        <strain evidence="10 11">cv. Gransden 2004</strain>
    </source>
</reference>
<dbReference type="Gene3D" id="3.30.730.10">
    <property type="entry name" value="AP2/ERF domain"/>
    <property type="match status" value="1"/>
</dbReference>
<reference evidence="10" key="3">
    <citation type="submission" date="2020-12" db="UniProtKB">
        <authorList>
            <consortium name="EnsemblPlants"/>
        </authorList>
    </citation>
    <scope>IDENTIFICATION</scope>
</reference>
<dbReference type="EnsemblPlants" id="Pp3c5_8580V3.1">
    <property type="protein sequence ID" value="Pp3c5_8580V3.1"/>
    <property type="gene ID" value="Pp3c5_8580"/>
</dbReference>
<organism evidence="9">
    <name type="scientific">Physcomitrium patens</name>
    <name type="common">Spreading-leaved earth moss</name>
    <name type="synonym">Physcomitrella patens</name>
    <dbReference type="NCBI Taxonomy" id="3218"/>
    <lineage>
        <taxon>Eukaryota</taxon>
        <taxon>Viridiplantae</taxon>
        <taxon>Streptophyta</taxon>
        <taxon>Embryophyta</taxon>
        <taxon>Bryophyta</taxon>
        <taxon>Bryophytina</taxon>
        <taxon>Bryopsida</taxon>
        <taxon>Funariidae</taxon>
        <taxon>Funariales</taxon>
        <taxon>Funariaceae</taxon>
        <taxon>Physcomitrium</taxon>
    </lineage>
</organism>
<evidence type="ECO:0000313" key="11">
    <source>
        <dbReference type="Proteomes" id="UP000006727"/>
    </source>
</evidence>
<sequence length="693" mass="75102">MSSVSNAPRKSNVASTLFKASSRFLHGGTSNGQGAGGKSMKRHRACALLDKEAVTAENSDVQDTALNELKDSSAGTKTKKRFVGVRQRPSGRWVAEIKDTTQKIRLWLGTFDSAEEGAKAYDSAARALRGANTRTNFVPAVANEGTVPASKAARLIRLRQIAAASKACENEPPNVTQPQEQNDPNLGKIQDEGNDRLISTPKRQDIQPSSNLRTALGDNPPHLPSSPRKPARLISHRSNAPSVNAKPEQEGDAPLPVITDRGAVDCDLKVKVGDFLSPHCSSSKLEPQQSITSENLSTAINRSLTVSPQDPPTRPSSPPSLSSFRIPFDGMQPISLADGDAHLVNSGLAEAAATDLKFNKQTIFPTQIVEEWQRLLSCESYLALAVDNFMALPPISLHVAPLEASMQLFRSDHNVSDFAASTQHGGSSQHHIPCTTNRDLVTIYPPARYSDLNPRMSNGNEIPYRASVSRQVNSDDAMSMDASKSVTETKCCKPASTVPKEEINYGSAEIHGVETERIVQERYAYREKEFPELLVLDHMPWSEYGWGDETGMESGLLGLNLSSENSEVYTPAFDFSAETIDRDSCTNVPSRSNSFQECVELTKHSELDYSMSPHESSLSSPQLSPPATHLSMSSSDLWSLNDTSAWDGQSSGSTETITSSDIKSGGDGNGECTSQDHEALWSSMDLPPLCMVA</sequence>
<reference evidence="9 11" key="1">
    <citation type="journal article" date="2008" name="Science">
        <title>The Physcomitrella genome reveals evolutionary insights into the conquest of land by plants.</title>
        <authorList>
            <person name="Rensing S."/>
            <person name="Lang D."/>
            <person name="Zimmer A."/>
            <person name="Terry A."/>
            <person name="Salamov A."/>
            <person name="Shapiro H."/>
            <person name="Nishiyama T."/>
            <person name="Perroud P.-F."/>
            <person name="Lindquist E."/>
            <person name="Kamisugi Y."/>
            <person name="Tanahashi T."/>
            <person name="Sakakibara K."/>
            <person name="Fujita T."/>
            <person name="Oishi K."/>
            <person name="Shin-I T."/>
            <person name="Kuroki Y."/>
            <person name="Toyoda A."/>
            <person name="Suzuki Y."/>
            <person name="Hashimoto A."/>
            <person name="Yamaguchi K."/>
            <person name="Sugano A."/>
            <person name="Kohara Y."/>
            <person name="Fujiyama A."/>
            <person name="Anterola A."/>
            <person name="Aoki S."/>
            <person name="Ashton N."/>
            <person name="Barbazuk W.B."/>
            <person name="Barker E."/>
            <person name="Bennetzen J."/>
            <person name="Bezanilla M."/>
            <person name="Blankenship R."/>
            <person name="Cho S.H."/>
            <person name="Dutcher S."/>
            <person name="Estelle M."/>
            <person name="Fawcett J.A."/>
            <person name="Gundlach H."/>
            <person name="Hanada K."/>
            <person name="Heyl A."/>
            <person name="Hicks K.A."/>
            <person name="Hugh J."/>
            <person name="Lohr M."/>
            <person name="Mayer K."/>
            <person name="Melkozernov A."/>
            <person name="Murata T."/>
            <person name="Nelson D."/>
            <person name="Pils B."/>
            <person name="Prigge M."/>
            <person name="Reiss B."/>
            <person name="Renner T."/>
            <person name="Rombauts S."/>
            <person name="Rushton P."/>
            <person name="Sanderfoot A."/>
            <person name="Schween G."/>
            <person name="Shiu S.-H."/>
            <person name="Stueber K."/>
            <person name="Theodoulou F.L."/>
            <person name="Tu H."/>
            <person name="Van de Peer Y."/>
            <person name="Verrier P.J."/>
            <person name="Waters E."/>
            <person name="Wood A."/>
            <person name="Yang L."/>
            <person name="Cove D."/>
            <person name="Cuming A."/>
            <person name="Hasebe M."/>
            <person name="Lucas S."/>
            <person name="Mishler D.B."/>
            <person name="Reski R."/>
            <person name="Grigoriev I."/>
            <person name="Quatrano R.S."/>
            <person name="Boore J.L."/>
        </authorList>
    </citation>
    <scope>NUCLEOTIDE SEQUENCE [LARGE SCALE GENOMIC DNA]</scope>
    <source>
        <strain evidence="10 11">cv. Gransden 2004</strain>
    </source>
</reference>
<dbReference type="InterPro" id="IPR001471">
    <property type="entry name" value="AP2/ERF_dom"/>
</dbReference>
<keyword evidence="11" id="KW-1185">Reference proteome</keyword>
<dbReference type="FunFam" id="3.30.730.10:FF:000005">
    <property type="entry name" value="ethylene-responsive transcription factor RAP2-11"/>
    <property type="match status" value="1"/>
</dbReference>
<feature type="region of interest" description="Disordered" evidence="7">
    <location>
        <begin position="239"/>
        <end position="258"/>
    </location>
</feature>
<keyword evidence="2" id="KW-0805">Transcription regulation</keyword>
<evidence type="ECO:0000256" key="3">
    <source>
        <dbReference type="ARBA" id="ARBA00023125"/>
    </source>
</evidence>
<dbReference type="EnsemblPlants" id="Pp3c5_8580V3.2">
    <property type="protein sequence ID" value="Pp3c5_8580V3.2"/>
    <property type="gene ID" value="Pp3c5_8580"/>
</dbReference>
<accession>A0A2K1KIZ5</accession>
<dbReference type="AlphaFoldDB" id="A0A2K1KIZ5"/>
<dbReference type="InterPro" id="IPR016177">
    <property type="entry name" value="DNA-bd_dom_sf"/>
</dbReference>
<dbReference type="GO" id="GO:0000976">
    <property type="term" value="F:transcription cis-regulatory region binding"/>
    <property type="evidence" value="ECO:0000318"/>
    <property type="project" value="GO_Central"/>
</dbReference>
<dbReference type="CDD" id="cd00018">
    <property type="entry name" value="AP2"/>
    <property type="match status" value="1"/>
</dbReference>
<dbReference type="RefSeq" id="XP_073390389.1">
    <property type="nucleotide sequence ID" value="XM_073534288.1"/>
</dbReference>
<feature type="domain" description="AP2/ERF" evidence="8">
    <location>
        <begin position="81"/>
        <end position="138"/>
    </location>
</feature>
<dbReference type="GeneID" id="112282694"/>
<dbReference type="PROSITE" id="PS51032">
    <property type="entry name" value="AP2_ERF"/>
    <property type="match status" value="1"/>
</dbReference>
<keyword evidence="4" id="KW-0804">Transcription</keyword>
<proteinExistence type="inferred from homology"/>
<name>A0A2K1KIZ5_PHYPA</name>
<dbReference type="PaxDb" id="3218-PP1S64_47V6.1"/>
<evidence type="ECO:0000313" key="9">
    <source>
        <dbReference type="EMBL" id="PNR53735.1"/>
    </source>
</evidence>
<evidence type="ECO:0000259" key="8">
    <source>
        <dbReference type="PROSITE" id="PS51032"/>
    </source>
</evidence>
<protein>
    <recommendedName>
        <fullName evidence="8">AP2/ERF domain-containing protein</fullName>
    </recommendedName>
</protein>
<feature type="region of interest" description="Disordered" evidence="7">
    <location>
        <begin position="168"/>
        <end position="233"/>
    </location>
</feature>
<feature type="compositionally biased region" description="Polar residues" evidence="7">
    <location>
        <begin position="630"/>
        <end position="662"/>
    </location>
</feature>
<dbReference type="PANTHER" id="PTHR31194:SF189">
    <property type="entry name" value="AP2_ERF DOMAIN-CONTAINING PROTEIN"/>
    <property type="match status" value="1"/>
</dbReference>
<evidence type="ECO:0000256" key="2">
    <source>
        <dbReference type="ARBA" id="ARBA00023015"/>
    </source>
</evidence>
<feature type="compositionally biased region" description="Low complexity" evidence="7">
    <location>
        <begin position="610"/>
        <end position="626"/>
    </location>
</feature>
<dbReference type="EnsemblPlants" id="Pp3c5_8580V3.3">
    <property type="protein sequence ID" value="Pp3c5_8580V3.3"/>
    <property type="gene ID" value="Pp3c5_8580"/>
</dbReference>
<dbReference type="Proteomes" id="UP000006727">
    <property type="component" value="Chromosome 5"/>
</dbReference>
<gene>
    <name evidence="10" type="primary">LOC112282694</name>
    <name evidence="9" type="ORF">PHYPA_007410</name>
</gene>
<dbReference type="InterPro" id="IPR036955">
    <property type="entry name" value="AP2/ERF_dom_sf"/>
</dbReference>
<evidence type="ECO:0000256" key="1">
    <source>
        <dbReference type="ARBA" id="ARBA00004123"/>
    </source>
</evidence>
<dbReference type="PRINTS" id="PR00367">
    <property type="entry name" value="ETHRSPELEMNT"/>
</dbReference>